<dbReference type="Proteomes" id="UP001054846">
    <property type="component" value="Chromosome"/>
</dbReference>
<name>A0ABY3PRM6_9CYAN</name>
<feature type="domain" description="Ribbon-helix-helix protein CopG" evidence="1">
    <location>
        <begin position="6"/>
        <end position="41"/>
    </location>
</feature>
<dbReference type="EMBL" id="CP063845">
    <property type="protein sequence ID" value="UFP96371.1"/>
    <property type="molecule type" value="Genomic_DNA"/>
</dbReference>
<keyword evidence="3" id="KW-1185">Reference proteome</keyword>
<gene>
    <name evidence="2" type="ORF">ISF26_09240</name>
</gene>
<proteinExistence type="predicted"/>
<dbReference type="InterPro" id="IPR002145">
    <property type="entry name" value="CopG"/>
</dbReference>
<organism evidence="2 3">
    <name type="scientific">Gloeobacter morelensis MG652769</name>
    <dbReference type="NCBI Taxonomy" id="2781736"/>
    <lineage>
        <taxon>Bacteria</taxon>
        <taxon>Bacillati</taxon>
        <taxon>Cyanobacteriota</taxon>
        <taxon>Cyanophyceae</taxon>
        <taxon>Gloeobacterales</taxon>
        <taxon>Gloeobacteraceae</taxon>
        <taxon>Gloeobacter</taxon>
        <taxon>Gloeobacter morelensis</taxon>
    </lineage>
</organism>
<sequence length="77" mass="8477">MQSAIVSIRIPEEDLAALDAIANAQGMDRNTVIQTAIGQHIAHYHWSCRHIQKALEDPELADEAEVAAELAEWKASL</sequence>
<dbReference type="Pfam" id="PF01402">
    <property type="entry name" value="RHH_1"/>
    <property type="match status" value="1"/>
</dbReference>
<evidence type="ECO:0000313" key="2">
    <source>
        <dbReference type="EMBL" id="UFP96371.1"/>
    </source>
</evidence>
<reference evidence="2 3" key="1">
    <citation type="journal article" date="2021" name="Genome Biol. Evol.">
        <title>Complete Genome Sequencing of a Novel Gloeobacter Species from a Waterfall Cave in Mexico.</title>
        <authorList>
            <person name="Saw J.H."/>
            <person name="Cardona T."/>
            <person name="Montejano G."/>
        </authorList>
    </citation>
    <scope>NUCLEOTIDE SEQUENCE [LARGE SCALE GENOMIC DNA]</scope>
    <source>
        <strain evidence="2">MG652769</strain>
    </source>
</reference>
<protein>
    <submittedName>
        <fullName evidence="2">Ribbon-helix-helix protein, CopG family</fullName>
    </submittedName>
</protein>
<dbReference type="RefSeq" id="WP_230843617.1">
    <property type="nucleotide sequence ID" value="NZ_CP063845.1"/>
</dbReference>
<dbReference type="PANTHER" id="PTHR40688:SF2">
    <property type="entry name" value="RIBBON-HELIX-HELIX PROTEIN COPG DOMAIN-CONTAINING PROTEIN"/>
    <property type="match status" value="1"/>
</dbReference>
<dbReference type="InterPro" id="IPR052991">
    <property type="entry name" value="Non-func_TypeII_TA_Antitoxin"/>
</dbReference>
<dbReference type="CDD" id="cd22231">
    <property type="entry name" value="RHH_NikR_HicB-like"/>
    <property type="match status" value="1"/>
</dbReference>
<accession>A0ABY3PRM6</accession>
<evidence type="ECO:0000313" key="3">
    <source>
        <dbReference type="Proteomes" id="UP001054846"/>
    </source>
</evidence>
<evidence type="ECO:0000259" key="1">
    <source>
        <dbReference type="Pfam" id="PF01402"/>
    </source>
</evidence>
<dbReference type="PANTHER" id="PTHR40688">
    <property type="match status" value="1"/>
</dbReference>